<proteinExistence type="predicted"/>
<gene>
    <name evidence="1" type="ORF">E2F43_12600</name>
</gene>
<evidence type="ECO:0000313" key="1">
    <source>
        <dbReference type="EMBL" id="TDG12439.1"/>
    </source>
</evidence>
<dbReference type="Proteomes" id="UP000295554">
    <property type="component" value="Unassembled WGS sequence"/>
</dbReference>
<dbReference type="RefSeq" id="WP_133213233.1">
    <property type="nucleotide sequence ID" value="NZ_SMSE01000003.1"/>
</dbReference>
<protein>
    <submittedName>
        <fullName evidence="1">Uncharacterized protein</fullName>
    </submittedName>
</protein>
<keyword evidence="2" id="KW-1185">Reference proteome</keyword>
<accession>A0A4R5LPN0</accession>
<reference evidence="1 2" key="1">
    <citation type="submission" date="2019-03" db="EMBL/GenBank/DDBJ databases">
        <title>Seongchinamella monodicae gen. nov., sp. nov., a novel member of the Gammaproteobacteria isolated from a tidal mudflat of beach.</title>
        <authorList>
            <person name="Yang H.G."/>
            <person name="Kang J.W."/>
            <person name="Lee S.D."/>
        </authorList>
    </citation>
    <scope>NUCLEOTIDE SEQUENCE [LARGE SCALE GENOMIC DNA]</scope>
    <source>
        <strain evidence="1 2">GH4-78</strain>
    </source>
</reference>
<evidence type="ECO:0000313" key="2">
    <source>
        <dbReference type="Proteomes" id="UP000295554"/>
    </source>
</evidence>
<dbReference type="OrthoDB" id="5738803at2"/>
<dbReference type="EMBL" id="SMSE01000003">
    <property type="protein sequence ID" value="TDG12439.1"/>
    <property type="molecule type" value="Genomic_DNA"/>
</dbReference>
<name>A0A4R5LPN0_9GAMM</name>
<organism evidence="1 2">
    <name type="scientific">Seongchinamella unica</name>
    <dbReference type="NCBI Taxonomy" id="2547392"/>
    <lineage>
        <taxon>Bacteria</taxon>
        <taxon>Pseudomonadati</taxon>
        <taxon>Pseudomonadota</taxon>
        <taxon>Gammaproteobacteria</taxon>
        <taxon>Cellvibrionales</taxon>
        <taxon>Halieaceae</taxon>
        <taxon>Seongchinamella</taxon>
    </lineage>
</organism>
<sequence length="89" mass="9907">MSIRNLVLLGVVAIAAYWYYQNQYQLSRGTPLEQQWQQNAAALDKCVKQETTMAAAAGMAGVSMSLEDARAYCAGELGLYPEDGHWKKY</sequence>
<comment type="caution">
    <text evidence="1">The sequence shown here is derived from an EMBL/GenBank/DDBJ whole genome shotgun (WGS) entry which is preliminary data.</text>
</comment>
<dbReference type="AlphaFoldDB" id="A0A4R5LPN0"/>